<dbReference type="PANTHER" id="PTHR14097:SF8">
    <property type="entry name" value="NAD(P)-BINDING DOMAIN-CONTAINING PROTEIN"/>
    <property type="match status" value="1"/>
</dbReference>
<dbReference type="EMBL" id="JABBGC010000001">
    <property type="protein sequence ID" value="NML37686.1"/>
    <property type="molecule type" value="Genomic_DNA"/>
</dbReference>
<accession>A0A848GHL4</accession>
<dbReference type="AlphaFoldDB" id="A0A848GHL4"/>
<dbReference type="Gene3D" id="3.40.50.720">
    <property type="entry name" value="NAD(P)-binding Rossmann-like Domain"/>
    <property type="match status" value="1"/>
</dbReference>
<protein>
    <submittedName>
        <fullName evidence="3">Epimerase</fullName>
    </submittedName>
</protein>
<dbReference type="InterPro" id="IPR036291">
    <property type="entry name" value="NAD(P)-bd_dom_sf"/>
</dbReference>
<feature type="domain" description="NAD-dependent epimerase/dehydratase" evidence="2">
    <location>
        <begin position="5"/>
        <end position="114"/>
    </location>
</feature>
<organism evidence="3 4">
    <name type="scientific">Chitinophaga fulva</name>
    <dbReference type="NCBI Taxonomy" id="2728842"/>
    <lineage>
        <taxon>Bacteria</taxon>
        <taxon>Pseudomonadati</taxon>
        <taxon>Bacteroidota</taxon>
        <taxon>Chitinophagia</taxon>
        <taxon>Chitinophagales</taxon>
        <taxon>Chitinophagaceae</taxon>
        <taxon>Chitinophaga</taxon>
    </lineage>
</organism>
<dbReference type="GO" id="GO:0016020">
    <property type="term" value="C:membrane"/>
    <property type="evidence" value="ECO:0007669"/>
    <property type="project" value="UniProtKB-SubCell"/>
</dbReference>
<evidence type="ECO:0000256" key="1">
    <source>
        <dbReference type="ARBA" id="ARBA00004370"/>
    </source>
</evidence>
<reference evidence="3 4" key="1">
    <citation type="submission" date="2020-04" db="EMBL/GenBank/DDBJ databases">
        <title>Chitinophaga sp. G-6-1-13 sp. nov., isolated from soil.</title>
        <authorList>
            <person name="Dahal R.H."/>
            <person name="Chaudhary D.K."/>
        </authorList>
    </citation>
    <scope>NUCLEOTIDE SEQUENCE [LARGE SCALE GENOMIC DNA]</scope>
    <source>
        <strain evidence="3 4">G-6-1-13</strain>
    </source>
</reference>
<dbReference type="InterPro" id="IPR001509">
    <property type="entry name" value="Epimerase_deHydtase"/>
</dbReference>
<comment type="caution">
    <text evidence="3">The sequence shown here is derived from an EMBL/GenBank/DDBJ whole genome shotgun (WGS) entry which is preliminary data.</text>
</comment>
<evidence type="ECO:0000313" key="3">
    <source>
        <dbReference type="EMBL" id="NML37686.1"/>
    </source>
</evidence>
<dbReference type="SUPFAM" id="SSF51735">
    <property type="entry name" value="NAD(P)-binding Rossmann-fold domains"/>
    <property type="match status" value="1"/>
</dbReference>
<evidence type="ECO:0000259" key="2">
    <source>
        <dbReference type="Pfam" id="PF01370"/>
    </source>
</evidence>
<dbReference type="Proteomes" id="UP000583266">
    <property type="component" value="Unassembled WGS sequence"/>
</dbReference>
<dbReference type="PANTHER" id="PTHR14097">
    <property type="entry name" value="OXIDOREDUCTASE HTATIP2"/>
    <property type="match status" value="1"/>
</dbReference>
<proteinExistence type="predicted"/>
<name>A0A848GHL4_9BACT</name>
<evidence type="ECO:0000313" key="4">
    <source>
        <dbReference type="Proteomes" id="UP000583266"/>
    </source>
</evidence>
<comment type="subcellular location">
    <subcellularLocation>
        <location evidence="1">Membrane</location>
    </subcellularLocation>
</comment>
<keyword evidence="4" id="KW-1185">Reference proteome</keyword>
<dbReference type="Pfam" id="PF01370">
    <property type="entry name" value="Epimerase"/>
    <property type="match status" value="1"/>
</dbReference>
<gene>
    <name evidence="3" type="ORF">HHL17_10825</name>
</gene>
<dbReference type="RefSeq" id="WP_169224734.1">
    <property type="nucleotide sequence ID" value="NZ_JABBGC010000001.1"/>
</dbReference>
<sequence>MKLKVIITGATGMVGEGVMQECIANPKVEKILLLNRKPSGVVHPKVTEILHNNFSDISPIVDQLKGYDACYFCLGVSSVGMKEEAYYAVTYTLTLNFARSLAAVNPGMTFCYVSGAGTDSSEKGKIMWARVKGKTENDLTKLPFKAVYNFRPAFMKATKGAKNLKPIYKIFSFMYVFRVIFPYYFLTLEEVGKAMINVTFNGYSTHTIEAKDIPILAKE</sequence>